<evidence type="ECO:0000313" key="1">
    <source>
        <dbReference type="EMBL" id="BDV33370.1"/>
    </source>
</evidence>
<gene>
    <name evidence="1" type="ORF">SS37A_08990</name>
</gene>
<dbReference type="Proteomes" id="UP001317629">
    <property type="component" value="Chromosome"/>
</dbReference>
<reference evidence="1 2" key="1">
    <citation type="journal article" date="2023" name="Int. J. Syst. Evol. Microbiol.">
        <title>Methylocystis iwaonis sp. nov., a type II methane-oxidizing bacterium from surface soil of a rice paddy field in Japan, and emended description of the genus Methylocystis (ex Whittenbury et al. 1970) Bowman et al. 1993.</title>
        <authorList>
            <person name="Kaise H."/>
            <person name="Sawadogo J.B."/>
            <person name="Alam M.S."/>
            <person name="Ueno C."/>
            <person name="Dianou D."/>
            <person name="Shinjo R."/>
            <person name="Asakawa S."/>
        </authorList>
    </citation>
    <scope>NUCLEOTIDE SEQUENCE [LARGE SCALE GENOMIC DNA]</scope>
    <source>
        <strain evidence="1 2">SS37A-Re</strain>
    </source>
</reference>
<evidence type="ECO:0000313" key="2">
    <source>
        <dbReference type="Proteomes" id="UP001317629"/>
    </source>
</evidence>
<proteinExistence type="predicted"/>
<accession>A0ABN6VDQ4</accession>
<protein>
    <recommendedName>
        <fullName evidence="3">Transposase</fullName>
    </recommendedName>
</protein>
<dbReference type="EMBL" id="AP027142">
    <property type="protein sequence ID" value="BDV33370.1"/>
    <property type="molecule type" value="Genomic_DNA"/>
</dbReference>
<name>A0ABN6VDQ4_9HYPH</name>
<evidence type="ECO:0008006" key="3">
    <source>
        <dbReference type="Google" id="ProtNLM"/>
    </source>
</evidence>
<keyword evidence="2" id="KW-1185">Reference proteome</keyword>
<organism evidence="1 2">
    <name type="scientific">Methylocystis iwaonis</name>
    <dbReference type="NCBI Taxonomy" id="2885079"/>
    <lineage>
        <taxon>Bacteria</taxon>
        <taxon>Pseudomonadati</taxon>
        <taxon>Pseudomonadota</taxon>
        <taxon>Alphaproteobacteria</taxon>
        <taxon>Hyphomicrobiales</taxon>
        <taxon>Methylocystaceae</taxon>
        <taxon>Methylocystis</taxon>
    </lineage>
</organism>
<sequence length="73" mass="8095">MAPPLGFIRGMPDHLGGGSPRRLCLALAVPYHTGDANAREIERKRVAPSRWIAARAIEACKAFDWRLSQFAHI</sequence>